<accession>A0A1C3J2D8</accession>
<dbReference type="Proteomes" id="UP000092876">
    <property type="component" value="Unassembled WGS sequence"/>
</dbReference>
<dbReference type="AlphaFoldDB" id="A0A1C3J2D8"/>
<protein>
    <submittedName>
        <fullName evidence="1">Uncharacterized protein</fullName>
    </submittedName>
</protein>
<organism evidence="1 2">
    <name type="scientific">Vibrio atlanticus</name>
    <dbReference type="NCBI Taxonomy" id="693153"/>
    <lineage>
        <taxon>Bacteria</taxon>
        <taxon>Pseudomonadati</taxon>
        <taxon>Pseudomonadota</taxon>
        <taxon>Gammaproteobacteria</taxon>
        <taxon>Vibrionales</taxon>
        <taxon>Vibrionaceae</taxon>
        <taxon>Vibrio</taxon>
    </lineage>
</organism>
<evidence type="ECO:0000313" key="2">
    <source>
        <dbReference type="Proteomes" id="UP000092876"/>
    </source>
</evidence>
<dbReference type="EMBL" id="FLQP01000071">
    <property type="protein sequence ID" value="SBS67825.1"/>
    <property type="molecule type" value="Genomic_DNA"/>
</dbReference>
<evidence type="ECO:0000313" key="1">
    <source>
        <dbReference type="EMBL" id="SBS67825.1"/>
    </source>
</evidence>
<gene>
    <name evidence="1" type="ORF">VAT7223_03911</name>
</gene>
<name>A0A1C3J2D8_9VIBR</name>
<reference evidence="2" key="1">
    <citation type="submission" date="2016-06" db="EMBL/GenBank/DDBJ databases">
        <authorList>
            <person name="Rodrigo-Torres Lidia"/>
            <person name="Arahal R.David."/>
        </authorList>
    </citation>
    <scope>NUCLEOTIDE SEQUENCE [LARGE SCALE GENOMIC DNA]</scope>
    <source>
        <strain evidence="2">CECT 7223</strain>
    </source>
</reference>
<sequence length="152" mass="16688">MAKYLIEKFNFPQNSLSPQPKILDRWDIPARLSLSNPINPCNPDTLANIILGNAHDCTGAPVLVLSFESILGLIGLRKLPNGFISYFRTNPSNPVNPSNSGIPDIPINPVDGILTLDFHLIPSTHSLTQVLPLTHTRFTLEPLLALRLPIPV</sequence>
<proteinExistence type="predicted"/>